<protein>
    <submittedName>
        <fullName evidence="1">Glycosyltransferase family 2 protein</fullName>
    </submittedName>
</protein>
<keyword evidence="2" id="KW-1185">Reference proteome</keyword>
<dbReference type="SUPFAM" id="SSF53448">
    <property type="entry name" value="Nucleotide-diphospho-sugar transferases"/>
    <property type="match status" value="1"/>
</dbReference>
<reference evidence="1 2" key="1">
    <citation type="submission" date="2020-04" db="EMBL/GenBank/DDBJ databases">
        <title>Sphingobium sp. AR-3-1 isolated from Arctic soil.</title>
        <authorList>
            <person name="Dahal R.H."/>
            <person name="Chaudhary D.K."/>
        </authorList>
    </citation>
    <scope>NUCLEOTIDE SEQUENCE [LARGE SCALE GENOMIC DNA]</scope>
    <source>
        <strain evidence="1 2">AR-3-1</strain>
    </source>
</reference>
<gene>
    <name evidence="1" type="ORF">HHL08_18695</name>
</gene>
<name>A0A7X9WYD0_9SPHN</name>
<dbReference type="RefSeq" id="WP_169574547.1">
    <property type="nucleotide sequence ID" value="NZ_JABBFV010000016.1"/>
</dbReference>
<keyword evidence="1" id="KW-0808">Transferase</keyword>
<proteinExistence type="predicted"/>
<dbReference type="InterPro" id="IPR029044">
    <property type="entry name" value="Nucleotide-diphossugar_trans"/>
</dbReference>
<evidence type="ECO:0000313" key="2">
    <source>
        <dbReference type="Proteomes" id="UP000519023"/>
    </source>
</evidence>
<dbReference type="EMBL" id="JABBFV010000016">
    <property type="protein sequence ID" value="NML12149.1"/>
    <property type="molecule type" value="Genomic_DNA"/>
</dbReference>
<accession>A0A7X9WYD0</accession>
<dbReference type="GO" id="GO:0016740">
    <property type="term" value="F:transferase activity"/>
    <property type="evidence" value="ECO:0007669"/>
    <property type="project" value="UniProtKB-KW"/>
</dbReference>
<evidence type="ECO:0000313" key="1">
    <source>
        <dbReference type="EMBL" id="NML12149.1"/>
    </source>
</evidence>
<comment type="caution">
    <text evidence="1">The sequence shown here is derived from an EMBL/GenBank/DDBJ whole genome shotgun (WGS) entry which is preliminary data.</text>
</comment>
<organism evidence="1 2">
    <name type="scientific">Sphingobium psychrophilum</name>
    <dbReference type="NCBI Taxonomy" id="2728834"/>
    <lineage>
        <taxon>Bacteria</taxon>
        <taxon>Pseudomonadati</taxon>
        <taxon>Pseudomonadota</taxon>
        <taxon>Alphaproteobacteria</taxon>
        <taxon>Sphingomonadales</taxon>
        <taxon>Sphingomonadaceae</taxon>
        <taxon>Sphingobium</taxon>
    </lineage>
</organism>
<dbReference type="AlphaFoldDB" id="A0A7X9WYD0"/>
<dbReference type="Proteomes" id="UP000519023">
    <property type="component" value="Unassembled WGS sequence"/>
</dbReference>
<sequence length="285" mass="32646">MWHKIRPHLKYGALRSLLAIRWSRKRQKVAVRTAFSSKVILTLTSYPPRFPTLHLTLQSLLAQSVAPARTILWIATEDMDQLPLAVRELQRYGLEIRECVNRRSFDKLVHALSLYPNMYFVIADDDVLYQEDWMETLLAAYSGNDREIICHRAHRMTIDDKGEVIPYRQWEKFISIAMKSNQLFPTGIGGVLYSPGIFSEDVLKSELYQTLCPAADDIWFYFMALRNGATVRTTGARQRFALWPSTEAVGLKNDNADGDGNDRQLQAMIAKFGLPFGDTESPIRN</sequence>